<dbReference type="SUPFAM" id="SSF52540">
    <property type="entry name" value="P-loop containing nucleoside triphosphate hydrolases"/>
    <property type="match status" value="2"/>
</dbReference>
<dbReference type="GO" id="GO:0005524">
    <property type="term" value="F:ATP binding"/>
    <property type="evidence" value="ECO:0007669"/>
    <property type="project" value="UniProtKB-KW"/>
</dbReference>
<dbReference type="GO" id="GO:0016887">
    <property type="term" value="F:ATP hydrolysis activity"/>
    <property type="evidence" value="ECO:0007669"/>
    <property type="project" value="InterPro"/>
</dbReference>
<feature type="domain" description="ABC transporter" evidence="3">
    <location>
        <begin position="287"/>
        <end position="532"/>
    </location>
</feature>
<dbReference type="InterPro" id="IPR027417">
    <property type="entry name" value="P-loop_NTPase"/>
</dbReference>
<dbReference type="PANTHER" id="PTHR42764:SF1">
    <property type="entry name" value="PHOSPHONATES UTILIZATION ATP-BINDING PROTEIN PHNK-RELATED"/>
    <property type="match status" value="1"/>
</dbReference>
<dbReference type="InterPro" id="IPR003439">
    <property type="entry name" value="ABC_transporter-like_ATP-bd"/>
</dbReference>
<dbReference type="NCBIfam" id="TIGR03269">
    <property type="entry name" value="met_CoM_red_A2"/>
    <property type="match status" value="1"/>
</dbReference>
<dbReference type="SMART" id="SM00382">
    <property type="entry name" value="AAA"/>
    <property type="match status" value="2"/>
</dbReference>
<reference evidence="4 5" key="1">
    <citation type="journal article" date="2019" name="Nat. Microbiol.">
        <title>Wide diversity of methane and short-chain alkane metabolisms in uncultured archaea.</title>
        <authorList>
            <person name="Borrel G."/>
            <person name="Adam P.S."/>
            <person name="McKay L.J."/>
            <person name="Chen L.X."/>
            <person name="Sierra-Garcia I.N."/>
            <person name="Sieber C.M."/>
            <person name="Letourneur Q."/>
            <person name="Ghozlane A."/>
            <person name="Andersen G.L."/>
            <person name="Li W.J."/>
            <person name="Hallam S.J."/>
            <person name="Muyzer G."/>
            <person name="de Oliveira V.M."/>
            <person name="Inskeep W.P."/>
            <person name="Banfield J.F."/>
            <person name="Gribaldo S."/>
        </authorList>
    </citation>
    <scope>NUCLEOTIDE SEQUENCE [LARGE SCALE GENOMIC DNA]</scope>
    <source>
        <strain evidence="4">NM1a</strain>
    </source>
</reference>
<evidence type="ECO:0000313" key="4">
    <source>
        <dbReference type="EMBL" id="RZN65556.1"/>
    </source>
</evidence>
<proteinExistence type="predicted"/>
<dbReference type="AlphaFoldDB" id="A0A520KUG8"/>
<dbReference type="EMBL" id="RXIF01000002">
    <property type="protein sequence ID" value="RZN65556.1"/>
    <property type="molecule type" value="Genomic_DNA"/>
</dbReference>
<name>A0A520KUG8_METT2</name>
<dbReference type="GO" id="GO:0019700">
    <property type="term" value="P:organic phosphonate catabolic process"/>
    <property type="evidence" value="ECO:0007669"/>
    <property type="project" value="TreeGrafter"/>
</dbReference>
<evidence type="ECO:0000259" key="3">
    <source>
        <dbReference type="PROSITE" id="PS50893"/>
    </source>
</evidence>
<evidence type="ECO:0000256" key="2">
    <source>
        <dbReference type="ARBA" id="ARBA00022840"/>
    </source>
</evidence>
<dbReference type="Proteomes" id="UP000317158">
    <property type="component" value="Unassembled WGS sequence"/>
</dbReference>
<comment type="caution">
    <text evidence="4">The sequence shown here is derived from an EMBL/GenBank/DDBJ whole genome shotgun (WGS) entry which is preliminary data.</text>
</comment>
<keyword evidence="1" id="KW-0547">Nucleotide-binding</keyword>
<evidence type="ECO:0000313" key="5">
    <source>
        <dbReference type="Proteomes" id="UP000317158"/>
    </source>
</evidence>
<evidence type="ECO:0000256" key="1">
    <source>
        <dbReference type="ARBA" id="ARBA00022741"/>
    </source>
</evidence>
<protein>
    <submittedName>
        <fullName evidence="4">Methyl coenzyme M reductase system, component A2</fullName>
    </submittedName>
</protein>
<accession>A0A520KUG8</accession>
<dbReference type="Pfam" id="PF00005">
    <property type="entry name" value="ABC_tran"/>
    <property type="match status" value="2"/>
</dbReference>
<keyword evidence="2" id="KW-0067">ATP-binding</keyword>
<dbReference type="InterPro" id="IPR003593">
    <property type="entry name" value="AAA+_ATPase"/>
</dbReference>
<dbReference type="PROSITE" id="PS50893">
    <property type="entry name" value="ABC_TRANSPORTER_2"/>
    <property type="match status" value="2"/>
</dbReference>
<gene>
    <name evidence="4" type="primary">atwA</name>
    <name evidence="4" type="ORF">EF806_01315</name>
</gene>
<organism evidence="4 5">
    <name type="scientific">Methanoliparum thermophilum</name>
    <dbReference type="NCBI Taxonomy" id="2491083"/>
    <lineage>
        <taxon>Archaea</taxon>
        <taxon>Methanobacteriati</taxon>
        <taxon>Methanobacteriota</taxon>
        <taxon>Candidatus Methanoliparia</taxon>
        <taxon>Candidatus Methanoliparales</taxon>
        <taxon>Candidatus Methanoliparaceae</taxon>
        <taxon>Candidatus Methanoliparum</taxon>
    </lineage>
</organism>
<dbReference type="InterPro" id="IPR017669">
    <property type="entry name" value="Me_Coenz_M_Rdtase_A2"/>
</dbReference>
<feature type="domain" description="ABC transporter" evidence="3">
    <location>
        <begin position="6"/>
        <end position="277"/>
    </location>
</feature>
<dbReference type="PANTHER" id="PTHR42764">
    <property type="entry name" value="PHOSPHONATES UTILIZATION ATP-BINDING PROTEIN PHNK-RELATED"/>
    <property type="match status" value="1"/>
</dbReference>
<sequence length="537" mass="60684">MTKTFLKVDNVSKEFSGIFVIKDVSLELKENDTFGFLGRCSSGKSVLMQCIKGVEGYEPTYGSIIYDVSYCPNCYWVDRPSMAGEPCPRCSTKLDFIELDYWDKLKEQDRVALSLFDRVSLMPQRGFTLYSYVSAKENLIKALESIGYPRDKMDERIFELISGFKLGSCLESIGRDLSGGEKQRIICATSLLKKPLLFLADEPTGTLDFVTAFSVHETMKKFIKREEITFIVTSHWPEAVKMLTDNAALVDDGKITKIGTSDEIYSIFMESIKPIKFERYKGGPPTIICKNLKKWYRGLIEGKMRYIKAVDDVSFDVRKDEILGIVGLSGAGKTSIAHMIIGISNITDGTIKIRIGDDWVDMSVPGPAGRGRVTPFMDILHQEYSLHEGEIVLENLISRIKKEISDEEKTKKAYNVLKMVNFNEEDIDYLLYKYPSELGEGERHKICIACALIKDPMIVILDEPTGTADPITRIDIAKSIRNARNSLKQTYLIISHDIDFIKTVCDRAIYLKNGKIFKTGDPDEVCDLMVDIESKES</sequence>
<dbReference type="Gene3D" id="3.40.50.300">
    <property type="entry name" value="P-loop containing nucleotide triphosphate hydrolases"/>
    <property type="match status" value="2"/>
</dbReference>